<dbReference type="OrthoDB" id="1470350at2759"/>
<evidence type="ECO:0000313" key="5">
    <source>
        <dbReference type="EMBL" id="KAF9611065.1"/>
    </source>
</evidence>
<evidence type="ECO:0000256" key="1">
    <source>
        <dbReference type="ARBA" id="ARBA00010617"/>
    </source>
</evidence>
<evidence type="ECO:0000256" key="2">
    <source>
        <dbReference type="ARBA" id="ARBA00022723"/>
    </source>
</evidence>
<comment type="caution">
    <text evidence="5">The sequence shown here is derived from an EMBL/GenBank/DDBJ whole genome shotgun (WGS) entry which is preliminary data.</text>
</comment>
<dbReference type="Gene3D" id="1.25.70.10">
    <property type="entry name" value="Transcription termination factor 3, mitochondrial"/>
    <property type="match status" value="1"/>
</dbReference>
<organism evidence="5 6">
    <name type="scientific">Coptis chinensis</name>
    <dbReference type="NCBI Taxonomy" id="261450"/>
    <lineage>
        <taxon>Eukaryota</taxon>
        <taxon>Viridiplantae</taxon>
        <taxon>Streptophyta</taxon>
        <taxon>Embryophyta</taxon>
        <taxon>Tracheophyta</taxon>
        <taxon>Spermatophyta</taxon>
        <taxon>Magnoliopsida</taxon>
        <taxon>Ranunculales</taxon>
        <taxon>Ranunculaceae</taxon>
        <taxon>Coptidoideae</taxon>
        <taxon>Coptis</taxon>
    </lineage>
</organism>
<dbReference type="Pfam" id="PF00067">
    <property type="entry name" value="p450"/>
    <property type="match status" value="1"/>
</dbReference>
<evidence type="ECO:0000313" key="6">
    <source>
        <dbReference type="Proteomes" id="UP000631114"/>
    </source>
</evidence>
<dbReference type="InterPro" id="IPR001128">
    <property type="entry name" value="Cyt_P450"/>
</dbReference>
<keyword evidence="3" id="KW-0560">Oxidoreductase</keyword>
<dbReference type="GO" id="GO:0044550">
    <property type="term" value="P:secondary metabolite biosynthetic process"/>
    <property type="evidence" value="ECO:0007669"/>
    <property type="project" value="UniProtKB-ARBA"/>
</dbReference>
<dbReference type="PANTHER" id="PTHR24296">
    <property type="entry name" value="CYTOCHROME P450"/>
    <property type="match status" value="1"/>
</dbReference>
<keyword evidence="2" id="KW-0479">Metal-binding</keyword>
<protein>
    <recommendedName>
        <fullName evidence="7">Cytochrome P450</fullName>
    </recommendedName>
</protein>
<evidence type="ECO:0000256" key="4">
    <source>
        <dbReference type="ARBA" id="ARBA00023004"/>
    </source>
</evidence>
<reference evidence="5 6" key="1">
    <citation type="submission" date="2020-10" db="EMBL/GenBank/DDBJ databases">
        <title>The Coptis chinensis genome and diversification of protoberbering-type alkaloids.</title>
        <authorList>
            <person name="Wang B."/>
            <person name="Shu S."/>
            <person name="Song C."/>
            <person name="Liu Y."/>
        </authorList>
    </citation>
    <scope>NUCLEOTIDE SEQUENCE [LARGE SCALE GENOMIC DNA]</scope>
    <source>
        <strain evidence="5">HL-2020</strain>
        <tissue evidence="5">Leaf</tissue>
    </source>
</reference>
<proteinExistence type="inferred from homology"/>
<dbReference type="SUPFAM" id="SSF48264">
    <property type="entry name" value="Cytochrome P450"/>
    <property type="match status" value="1"/>
</dbReference>
<gene>
    <name evidence="5" type="ORF">IFM89_026945</name>
</gene>
<dbReference type="Gene3D" id="1.10.630.10">
    <property type="entry name" value="Cytochrome P450"/>
    <property type="match status" value="1"/>
</dbReference>
<comment type="similarity">
    <text evidence="1">Belongs to the cytochrome P450 family.</text>
</comment>
<dbReference type="InterPro" id="IPR038538">
    <property type="entry name" value="MTERF_sf"/>
</dbReference>
<keyword evidence="4" id="KW-0408">Iron</keyword>
<dbReference type="GO" id="GO:0020037">
    <property type="term" value="F:heme binding"/>
    <property type="evidence" value="ECO:0007669"/>
    <property type="project" value="InterPro"/>
</dbReference>
<dbReference type="GO" id="GO:0005506">
    <property type="term" value="F:iron ion binding"/>
    <property type="evidence" value="ECO:0007669"/>
    <property type="project" value="InterPro"/>
</dbReference>
<sequence>MSDIVKNPVILALSLEKRIIPRCNVLEILYSNGLIGRVNAGSVTTALKLNEVKFIEKYVTKYQVTVPEMEGGSLPILKAKALPLNYEQEDRCALVHFALKWCTGIVRQSLLVTLTFAILNNMPGVIAAPYVLLGMCQTAHSNRVPGATVHLERKFSIGRYSQWFAEILSQCPTRTFVFHRALGKRQIVTANPSNVQHILKTKFSLYPKGDFFTTTLVDFHGNGIFNADGDNWKFGRQILSHEFNTKSLRKFVETVVDSELSNRLIPFSQTRQPIIQYLIFKIFSNDLPSTTFARLPLGLIPSTCLHHSHKHRLQLLLRML</sequence>
<dbReference type="EMBL" id="JADFTS010000004">
    <property type="protein sequence ID" value="KAF9611065.1"/>
    <property type="molecule type" value="Genomic_DNA"/>
</dbReference>
<dbReference type="GO" id="GO:0004497">
    <property type="term" value="F:monooxygenase activity"/>
    <property type="evidence" value="ECO:0007669"/>
    <property type="project" value="InterPro"/>
</dbReference>
<dbReference type="GO" id="GO:0016705">
    <property type="term" value="F:oxidoreductase activity, acting on paired donors, with incorporation or reduction of molecular oxygen"/>
    <property type="evidence" value="ECO:0007669"/>
    <property type="project" value="InterPro"/>
</dbReference>
<dbReference type="InterPro" id="IPR036396">
    <property type="entry name" value="Cyt_P450_sf"/>
</dbReference>
<name>A0A835LXD4_9MAGN</name>
<dbReference type="Proteomes" id="UP000631114">
    <property type="component" value="Unassembled WGS sequence"/>
</dbReference>
<keyword evidence="6" id="KW-1185">Reference proteome</keyword>
<accession>A0A835LXD4</accession>
<dbReference type="AlphaFoldDB" id="A0A835LXD4"/>
<evidence type="ECO:0008006" key="7">
    <source>
        <dbReference type="Google" id="ProtNLM"/>
    </source>
</evidence>
<evidence type="ECO:0000256" key="3">
    <source>
        <dbReference type="ARBA" id="ARBA00023002"/>
    </source>
</evidence>